<accession>A0A378TKX5</accession>
<dbReference type="InterPro" id="IPR000871">
    <property type="entry name" value="Beta-lactam_class-A"/>
</dbReference>
<dbReference type="InterPro" id="IPR045155">
    <property type="entry name" value="Beta-lactam_cat"/>
</dbReference>
<dbReference type="EMBL" id="UGQT01000001">
    <property type="protein sequence ID" value="STZ60453.1"/>
    <property type="molecule type" value="Genomic_DNA"/>
</dbReference>
<dbReference type="AlphaFoldDB" id="A0A378TKX5"/>
<dbReference type="GO" id="GO:0046677">
    <property type="term" value="P:response to antibiotic"/>
    <property type="evidence" value="ECO:0007669"/>
    <property type="project" value="InterPro"/>
</dbReference>
<protein>
    <submittedName>
        <fullName evidence="3">Putative lipoprotein LppW</fullName>
    </submittedName>
</protein>
<reference evidence="3 4" key="1">
    <citation type="submission" date="2018-06" db="EMBL/GenBank/DDBJ databases">
        <authorList>
            <consortium name="Pathogen Informatics"/>
            <person name="Doyle S."/>
        </authorList>
    </citation>
    <scope>NUCLEOTIDE SEQUENCE [LARGE SCALE GENOMIC DNA]</scope>
    <source>
        <strain evidence="3 4">NCTC10821</strain>
    </source>
</reference>
<evidence type="ECO:0000313" key="3">
    <source>
        <dbReference type="EMBL" id="STZ60453.1"/>
    </source>
</evidence>
<dbReference type="Pfam" id="PF13354">
    <property type="entry name" value="Beta-lactamase2"/>
    <property type="match status" value="1"/>
</dbReference>
<name>A0A378TKX5_9MYCO</name>
<sequence>MTLSGRPLRRAVQTAVVALALLASTPGVVSDGSAEHTRSGSRPGPAEVFAVVSQAPIRERLALATRLARDRDADLTVAVLDRATGAEFSNGSDLRIETASVAKLFIADDVLFRADAGELSLGRDDRALIDVMLRSSDDTAAQSLWSRFGRSDMVHRVRARYALSQTTIADGVPWWRTQTTMRDVATYYAALLDGRGGLPRGPSTTILGDISEFTVTGTDGYYQRFGLPDGLPEEPDIAVKQGWMCCVEGSWVHLSTGLVGADHRYVVAIGARESTARYGRGAGGADHARDTMTEAVAVLFPEGRIEL</sequence>
<dbReference type="InterPro" id="IPR012338">
    <property type="entry name" value="Beta-lactam/transpept-like"/>
</dbReference>
<gene>
    <name evidence="3" type="ORF">NCTC10821_03993</name>
</gene>
<dbReference type="OrthoDB" id="4981298at2"/>
<evidence type="ECO:0000256" key="1">
    <source>
        <dbReference type="SAM" id="SignalP"/>
    </source>
</evidence>
<dbReference type="GO" id="GO:0008800">
    <property type="term" value="F:beta-lactamase activity"/>
    <property type="evidence" value="ECO:0007669"/>
    <property type="project" value="InterPro"/>
</dbReference>
<dbReference type="PANTHER" id="PTHR35333">
    <property type="entry name" value="BETA-LACTAMASE"/>
    <property type="match status" value="1"/>
</dbReference>
<dbReference type="Gene3D" id="3.40.710.10">
    <property type="entry name" value="DD-peptidase/beta-lactamase superfamily"/>
    <property type="match status" value="1"/>
</dbReference>
<dbReference type="SUPFAM" id="SSF56601">
    <property type="entry name" value="beta-lactamase/transpeptidase-like"/>
    <property type="match status" value="1"/>
</dbReference>
<dbReference type="GO" id="GO:0030655">
    <property type="term" value="P:beta-lactam antibiotic catabolic process"/>
    <property type="evidence" value="ECO:0007669"/>
    <property type="project" value="InterPro"/>
</dbReference>
<feature type="signal peptide" evidence="1">
    <location>
        <begin position="1"/>
        <end position="29"/>
    </location>
</feature>
<organism evidence="3 4">
    <name type="scientific">Mycolicibacterium tokaiense</name>
    <dbReference type="NCBI Taxonomy" id="39695"/>
    <lineage>
        <taxon>Bacteria</taxon>
        <taxon>Bacillati</taxon>
        <taxon>Actinomycetota</taxon>
        <taxon>Actinomycetes</taxon>
        <taxon>Mycobacteriales</taxon>
        <taxon>Mycobacteriaceae</taxon>
        <taxon>Mycolicibacterium</taxon>
    </lineage>
</organism>
<keyword evidence="1" id="KW-0732">Signal</keyword>
<evidence type="ECO:0000259" key="2">
    <source>
        <dbReference type="Pfam" id="PF13354"/>
    </source>
</evidence>
<proteinExistence type="predicted"/>
<dbReference type="RefSeq" id="WP_115279613.1">
    <property type="nucleotide sequence ID" value="NZ_AP022600.1"/>
</dbReference>
<dbReference type="Proteomes" id="UP000254978">
    <property type="component" value="Unassembled WGS sequence"/>
</dbReference>
<feature type="domain" description="Beta-lactamase class A catalytic" evidence="2">
    <location>
        <begin position="127"/>
        <end position="269"/>
    </location>
</feature>
<evidence type="ECO:0000313" key="4">
    <source>
        <dbReference type="Proteomes" id="UP000254978"/>
    </source>
</evidence>
<feature type="chain" id="PRO_5038382140" evidence="1">
    <location>
        <begin position="30"/>
        <end position="307"/>
    </location>
</feature>
<keyword evidence="4" id="KW-1185">Reference proteome</keyword>
<dbReference type="PANTHER" id="PTHR35333:SF3">
    <property type="entry name" value="BETA-LACTAMASE-TYPE TRANSPEPTIDASE FOLD CONTAINING PROTEIN"/>
    <property type="match status" value="1"/>
</dbReference>
<keyword evidence="3" id="KW-0449">Lipoprotein</keyword>